<dbReference type="EMBL" id="LR134350">
    <property type="protein sequence ID" value="VEG28954.1"/>
    <property type="molecule type" value="Genomic_DNA"/>
</dbReference>
<evidence type="ECO:0000256" key="1">
    <source>
        <dbReference type="ARBA" id="ARBA00008814"/>
    </source>
</evidence>
<dbReference type="Pfam" id="PF01497">
    <property type="entry name" value="Peripla_BP_2"/>
    <property type="match status" value="1"/>
</dbReference>
<evidence type="ECO:0000313" key="4">
    <source>
        <dbReference type="EMBL" id="VEG28954.1"/>
    </source>
</evidence>
<dbReference type="PANTHER" id="PTHR30535:SF7">
    <property type="entry name" value="IRON(III) DICITRATE-BINDING PROTEIN"/>
    <property type="match status" value="1"/>
</dbReference>
<accession>A0A3S4RG73</accession>
<sequence length="329" mass="33661">MTLTPLTPTTSMRPVALLGAAALALGLTACSPGREPGTATSGYPVSVQDCGGDVTVPDQPSRILTVGTAAVELLDAAGASDRITARSGEFGAPLPEGLSHPPSDSLIINPADPTTEEILAADPDMVLGYGLFQADAEQLRAAGITVLTVLGECRHDATTQAGTPATLATVPQDLRRLGTALATTPHAEASAQDLEERVSAASRPSTGQSAAWVYYFSSEDALSAYGGSGLPASVLEGAGLGNVYAEDKDAYLTISVESLLERQPHWIVLSYGLYGESQEEARARLLAEPGVQSLTAVAEGRVVLLPADASVPGPSAISGLEDLVGATQE</sequence>
<dbReference type="OrthoDB" id="9797850at2"/>
<dbReference type="KEGG" id="ahw:NCTC11636_01805"/>
<keyword evidence="2" id="KW-0732">Signal</keyword>
<protein>
    <submittedName>
        <fullName evidence="4">Corrinoid ABC transporter substrate-binding protein</fullName>
    </submittedName>
</protein>
<dbReference type="RefSeq" id="WP_126382823.1">
    <property type="nucleotide sequence ID" value="NZ_LR134350.1"/>
</dbReference>
<keyword evidence="5" id="KW-1185">Reference proteome</keyword>
<dbReference type="SUPFAM" id="SSF53807">
    <property type="entry name" value="Helical backbone' metal receptor"/>
    <property type="match status" value="1"/>
</dbReference>
<evidence type="ECO:0000256" key="2">
    <source>
        <dbReference type="SAM" id="SignalP"/>
    </source>
</evidence>
<feature type="chain" id="PRO_5039164757" evidence="2">
    <location>
        <begin position="30"/>
        <end position="329"/>
    </location>
</feature>
<name>A0A3S4RG73_9ACTO</name>
<dbReference type="Gene3D" id="3.40.50.1980">
    <property type="entry name" value="Nitrogenase molybdenum iron protein domain"/>
    <property type="match status" value="2"/>
</dbReference>
<evidence type="ECO:0000313" key="5">
    <source>
        <dbReference type="Proteomes" id="UP000266895"/>
    </source>
</evidence>
<evidence type="ECO:0000259" key="3">
    <source>
        <dbReference type="PROSITE" id="PS50983"/>
    </source>
</evidence>
<dbReference type="AlphaFoldDB" id="A0A3S4RG73"/>
<organism evidence="4 5">
    <name type="scientific">Actinomyces howellii</name>
    <dbReference type="NCBI Taxonomy" id="52771"/>
    <lineage>
        <taxon>Bacteria</taxon>
        <taxon>Bacillati</taxon>
        <taxon>Actinomycetota</taxon>
        <taxon>Actinomycetes</taxon>
        <taxon>Actinomycetales</taxon>
        <taxon>Actinomycetaceae</taxon>
        <taxon>Actinomyces</taxon>
    </lineage>
</organism>
<dbReference type="InterPro" id="IPR050902">
    <property type="entry name" value="ABC_Transporter_SBP"/>
</dbReference>
<comment type="similarity">
    <text evidence="1">Belongs to the bacterial solute-binding protein 8 family.</text>
</comment>
<proteinExistence type="inferred from homology"/>
<dbReference type="PROSITE" id="PS50983">
    <property type="entry name" value="FE_B12_PBP"/>
    <property type="match status" value="1"/>
</dbReference>
<feature type="domain" description="Fe/B12 periplasmic-binding" evidence="3">
    <location>
        <begin position="62"/>
        <end position="329"/>
    </location>
</feature>
<dbReference type="InterPro" id="IPR002491">
    <property type="entry name" value="ABC_transptr_periplasmic_BD"/>
</dbReference>
<gene>
    <name evidence="4" type="ORF">NCTC11636_01805</name>
</gene>
<reference evidence="4 5" key="1">
    <citation type="submission" date="2018-12" db="EMBL/GenBank/DDBJ databases">
        <authorList>
            <consortium name="Pathogen Informatics"/>
        </authorList>
    </citation>
    <scope>NUCLEOTIDE SEQUENCE [LARGE SCALE GENOMIC DNA]</scope>
    <source>
        <strain evidence="4 5">NCTC11636</strain>
    </source>
</reference>
<feature type="signal peptide" evidence="2">
    <location>
        <begin position="1"/>
        <end position="29"/>
    </location>
</feature>
<dbReference type="PANTHER" id="PTHR30535">
    <property type="entry name" value="VITAMIN B12-BINDING PROTEIN"/>
    <property type="match status" value="1"/>
</dbReference>
<dbReference type="Proteomes" id="UP000266895">
    <property type="component" value="Chromosome"/>
</dbReference>